<feature type="non-terminal residue" evidence="1">
    <location>
        <position position="76"/>
    </location>
</feature>
<dbReference type="EMBL" id="UINC01085519">
    <property type="protein sequence ID" value="SVC33151.1"/>
    <property type="molecule type" value="Genomic_DNA"/>
</dbReference>
<evidence type="ECO:0008006" key="2">
    <source>
        <dbReference type="Google" id="ProtNLM"/>
    </source>
</evidence>
<evidence type="ECO:0000313" key="1">
    <source>
        <dbReference type="EMBL" id="SVC33151.1"/>
    </source>
</evidence>
<gene>
    <name evidence="1" type="ORF">METZ01_LOCUS286005</name>
</gene>
<dbReference type="AlphaFoldDB" id="A0A382LE67"/>
<name>A0A382LE67_9ZZZZ</name>
<protein>
    <recommendedName>
        <fullName evidence="2">Radical SAM core domain-containing protein</fullName>
    </recommendedName>
</protein>
<sequence>MLSIFVEANCNRYVRDECRFCHVYPPLADQLKSREDWHMTPDDARVMAAKIRSIAPLKDLAKKEINLTGGEASQNP</sequence>
<proteinExistence type="predicted"/>
<organism evidence="1">
    <name type="scientific">marine metagenome</name>
    <dbReference type="NCBI Taxonomy" id="408172"/>
    <lineage>
        <taxon>unclassified sequences</taxon>
        <taxon>metagenomes</taxon>
        <taxon>ecological metagenomes</taxon>
    </lineage>
</organism>
<reference evidence="1" key="1">
    <citation type="submission" date="2018-05" db="EMBL/GenBank/DDBJ databases">
        <authorList>
            <person name="Lanie J.A."/>
            <person name="Ng W.-L."/>
            <person name="Kazmierczak K.M."/>
            <person name="Andrzejewski T.M."/>
            <person name="Davidsen T.M."/>
            <person name="Wayne K.J."/>
            <person name="Tettelin H."/>
            <person name="Glass J.I."/>
            <person name="Rusch D."/>
            <person name="Podicherti R."/>
            <person name="Tsui H.-C.T."/>
            <person name="Winkler M.E."/>
        </authorList>
    </citation>
    <scope>NUCLEOTIDE SEQUENCE</scope>
</reference>
<accession>A0A382LE67</accession>